<protein>
    <submittedName>
        <fullName evidence="1">Uncharacterized protein</fullName>
    </submittedName>
</protein>
<proteinExistence type="predicted"/>
<evidence type="ECO:0000313" key="1">
    <source>
        <dbReference type="EMBL" id="JAE26705.1"/>
    </source>
</evidence>
<sequence>MIISPRLYPYSCTQGQYNTDKTQMHLEFWIKGFNLNLNH</sequence>
<name>A0A0A9GNK1_ARUDO</name>
<organism evidence="1">
    <name type="scientific">Arundo donax</name>
    <name type="common">Giant reed</name>
    <name type="synonym">Donax arundinaceus</name>
    <dbReference type="NCBI Taxonomy" id="35708"/>
    <lineage>
        <taxon>Eukaryota</taxon>
        <taxon>Viridiplantae</taxon>
        <taxon>Streptophyta</taxon>
        <taxon>Embryophyta</taxon>
        <taxon>Tracheophyta</taxon>
        <taxon>Spermatophyta</taxon>
        <taxon>Magnoliopsida</taxon>
        <taxon>Liliopsida</taxon>
        <taxon>Poales</taxon>
        <taxon>Poaceae</taxon>
        <taxon>PACMAD clade</taxon>
        <taxon>Arundinoideae</taxon>
        <taxon>Arundineae</taxon>
        <taxon>Arundo</taxon>
    </lineage>
</organism>
<reference evidence="1" key="1">
    <citation type="submission" date="2014-09" db="EMBL/GenBank/DDBJ databases">
        <authorList>
            <person name="Magalhaes I.L.F."/>
            <person name="Oliveira U."/>
            <person name="Santos F.R."/>
            <person name="Vidigal T.H.D.A."/>
            <person name="Brescovit A.D."/>
            <person name="Santos A.J."/>
        </authorList>
    </citation>
    <scope>NUCLEOTIDE SEQUENCE</scope>
    <source>
        <tissue evidence="1">Shoot tissue taken approximately 20 cm above the soil surface</tissue>
    </source>
</reference>
<accession>A0A0A9GNK1</accession>
<dbReference type="AlphaFoldDB" id="A0A0A9GNK1"/>
<dbReference type="EMBL" id="GBRH01171191">
    <property type="protein sequence ID" value="JAE26705.1"/>
    <property type="molecule type" value="Transcribed_RNA"/>
</dbReference>
<reference evidence="1" key="2">
    <citation type="journal article" date="2015" name="Data Brief">
        <title>Shoot transcriptome of the giant reed, Arundo donax.</title>
        <authorList>
            <person name="Barrero R.A."/>
            <person name="Guerrero F.D."/>
            <person name="Moolhuijzen P."/>
            <person name="Goolsby J.A."/>
            <person name="Tidwell J."/>
            <person name="Bellgard S.E."/>
            <person name="Bellgard M.I."/>
        </authorList>
    </citation>
    <scope>NUCLEOTIDE SEQUENCE</scope>
    <source>
        <tissue evidence="1">Shoot tissue taken approximately 20 cm above the soil surface</tissue>
    </source>
</reference>